<sequence>MHTNNLDLLMFYYQHIQDGDEVESGSHWSYTTKEEGSHSTAPTVEERLHLTATWFEEEDSPSTDMTVSFDDCKSAAVDHTVVFQPSILLMEMIPLLCWVHLAQQLSSEKSGRRTRNESGIYSHGMQLLAVLHHRIIQSDYIKRMTKTSEAELILGAKYRVTHKAWLGKWEANKKLYSDCRAKRIDPPPRQSVDLMRSDPDSMDSIIAAIESENQQMFEMLQDKHSFDVSLGID</sequence>
<name>A0A1R3KRA8_9ROSI</name>
<dbReference type="Proteomes" id="UP000187203">
    <property type="component" value="Unassembled WGS sequence"/>
</dbReference>
<reference evidence="2" key="1">
    <citation type="submission" date="2013-09" db="EMBL/GenBank/DDBJ databases">
        <title>Corchorus olitorius genome sequencing.</title>
        <authorList>
            <person name="Alam M."/>
            <person name="Haque M.S."/>
            <person name="Islam M.S."/>
            <person name="Emdad E.M."/>
            <person name="Islam M.M."/>
            <person name="Ahmed B."/>
            <person name="Halim A."/>
            <person name="Hossen Q.M.M."/>
            <person name="Hossain M.Z."/>
            <person name="Ahmed R."/>
            <person name="Khan M.M."/>
            <person name="Islam R."/>
            <person name="Rashid M.M."/>
            <person name="Khan S.A."/>
            <person name="Rahman M.S."/>
            <person name="Alam M."/>
            <person name="Yahiya A.S."/>
            <person name="Khan M.S."/>
            <person name="Azam M.S."/>
            <person name="Haque T."/>
            <person name="Lashkar M.Z.H."/>
            <person name="Akhand A.I."/>
            <person name="Morshed G."/>
            <person name="Roy S."/>
            <person name="Uddin K.S."/>
            <person name="Rabeya T."/>
            <person name="Hossain A.S."/>
            <person name="Chowdhury A."/>
            <person name="Snigdha A.R."/>
            <person name="Mortoza M.S."/>
            <person name="Matin S.A."/>
            <person name="Hoque S.M.E."/>
            <person name="Islam M.K."/>
            <person name="Roy D.K."/>
            <person name="Haider R."/>
            <person name="Moosa M.M."/>
            <person name="Elias S.M."/>
            <person name="Hasan A.M."/>
            <person name="Jahan S."/>
            <person name="Shafiuddin M."/>
            <person name="Mahmood N."/>
            <person name="Shommy N.S."/>
        </authorList>
    </citation>
    <scope>NUCLEOTIDE SEQUENCE [LARGE SCALE GENOMIC DNA]</scope>
    <source>
        <strain evidence="2">cv. O-4</strain>
    </source>
</reference>
<keyword evidence="2" id="KW-1185">Reference proteome</keyword>
<comment type="caution">
    <text evidence="1">The sequence shown here is derived from an EMBL/GenBank/DDBJ whole genome shotgun (WGS) entry which is preliminary data.</text>
</comment>
<evidence type="ECO:0000313" key="1">
    <source>
        <dbReference type="EMBL" id="OMP09611.1"/>
    </source>
</evidence>
<evidence type="ECO:0000313" key="2">
    <source>
        <dbReference type="Proteomes" id="UP000187203"/>
    </source>
</evidence>
<gene>
    <name evidence="1" type="ORF">COLO4_05303</name>
</gene>
<dbReference type="AlphaFoldDB" id="A0A1R3KRA8"/>
<proteinExistence type="predicted"/>
<dbReference type="EMBL" id="AWUE01012295">
    <property type="protein sequence ID" value="OMP09611.1"/>
    <property type="molecule type" value="Genomic_DNA"/>
</dbReference>
<accession>A0A1R3KRA8</accession>
<protein>
    <submittedName>
        <fullName evidence="1">Uncharacterized protein</fullName>
    </submittedName>
</protein>
<organism evidence="1 2">
    <name type="scientific">Corchorus olitorius</name>
    <dbReference type="NCBI Taxonomy" id="93759"/>
    <lineage>
        <taxon>Eukaryota</taxon>
        <taxon>Viridiplantae</taxon>
        <taxon>Streptophyta</taxon>
        <taxon>Embryophyta</taxon>
        <taxon>Tracheophyta</taxon>
        <taxon>Spermatophyta</taxon>
        <taxon>Magnoliopsida</taxon>
        <taxon>eudicotyledons</taxon>
        <taxon>Gunneridae</taxon>
        <taxon>Pentapetalae</taxon>
        <taxon>rosids</taxon>
        <taxon>malvids</taxon>
        <taxon>Malvales</taxon>
        <taxon>Malvaceae</taxon>
        <taxon>Grewioideae</taxon>
        <taxon>Apeibeae</taxon>
        <taxon>Corchorus</taxon>
    </lineage>
</organism>